<dbReference type="GO" id="GO:0003729">
    <property type="term" value="F:mRNA binding"/>
    <property type="evidence" value="ECO:0007669"/>
    <property type="project" value="TreeGrafter"/>
</dbReference>
<dbReference type="InterPro" id="IPR012677">
    <property type="entry name" value="Nucleotide-bd_a/b_plait_sf"/>
</dbReference>
<accession>A0AA38T3N2</accession>
<feature type="non-terminal residue" evidence="6">
    <location>
        <position position="1"/>
    </location>
</feature>
<organism evidence="6 7">
    <name type="scientific">Centaurea solstitialis</name>
    <name type="common">yellow star-thistle</name>
    <dbReference type="NCBI Taxonomy" id="347529"/>
    <lineage>
        <taxon>Eukaryota</taxon>
        <taxon>Viridiplantae</taxon>
        <taxon>Streptophyta</taxon>
        <taxon>Embryophyta</taxon>
        <taxon>Tracheophyta</taxon>
        <taxon>Spermatophyta</taxon>
        <taxon>Magnoliopsida</taxon>
        <taxon>eudicotyledons</taxon>
        <taxon>Gunneridae</taxon>
        <taxon>Pentapetalae</taxon>
        <taxon>asterids</taxon>
        <taxon>campanulids</taxon>
        <taxon>Asterales</taxon>
        <taxon>Asteraceae</taxon>
        <taxon>Carduoideae</taxon>
        <taxon>Cardueae</taxon>
        <taxon>Centaureinae</taxon>
        <taxon>Centaurea</taxon>
    </lineage>
</organism>
<feature type="domain" description="RRM" evidence="5">
    <location>
        <begin position="123"/>
        <end position="200"/>
    </location>
</feature>
<evidence type="ECO:0000313" key="7">
    <source>
        <dbReference type="Proteomes" id="UP001172457"/>
    </source>
</evidence>
<feature type="region of interest" description="Disordered" evidence="4">
    <location>
        <begin position="312"/>
        <end position="335"/>
    </location>
</feature>
<keyword evidence="1" id="KW-0677">Repeat</keyword>
<feature type="domain" description="RRM" evidence="5">
    <location>
        <begin position="7"/>
        <end position="83"/>
    </location>
</feature>
<dbReference type="CDD" id="cd12330">
    <property type="entry name" value="RRM2_Hrp1p"/>
    <property type="match status" value="1"/>
</dbReference>
<dbReference type="FunFam" id="3.30.70.330:FF:000040">
    <property type="entry name" value="Heterogeneous nuclear ribonucleoprotein A2/B1"/>
    <property type="match status" value="1"/>
</dbReference>
<dbReference type="SMART" id="SM00360">
    <property type="entry name" value="RRM"/>
    <property type="match status" value="2"/>
</dbReference>
<evidence type="ECO:0000256" key="4">
    <source>
        <dbReference type="SAM" id="MobiDB-lite"/>
    </source>
</evidence>
<reference evidence="6" key="1">
    <citation type="submission" date="2023-03" db="EMBL/GenBank/DDBJ databases">
        <title>Chromosome-scale reference genome and RAD-based genetic map of yellow starthistle (Centaurea solstitialis) reveal putative structural variation and QTLs associated with invader traits.</title>
        <authorList>
            <person name="Reatini B."/>
            <person name="Cang F.A."/>
            <person name="Jiang Q."/>
            <person name="Mckibben M.T.W."/>
            <person name="Barker M.S."/>
            <person name="Rieseberg L.H."/>
            <person name="Dlugosch K.M."/>
        </authorList>
    </citation>
    <scope>NUCLEOTIDE SEQUENCE</scope>
    <source>
        <strain evidence="6">CAN-66</strain>
        <tissue evidence="6">Leaf</tissue>
    </source>
</reference>
<dbReference type="GO" id="GO:0006417">
    <property type="term" value="P:regulation of translation"/>
    <property type="evidence" value="ECO:0007669"/>
    <property type="project" value="TreeGrafter"/>
</dbReference>
<evidence type="ECO:0000256" key="3">
    <source>
        <dbReference type="PROSITE-ProRule" id="PRU00176"/>
    </source>
</evidence>
<evidence type="ECO:0000259" key="5">
    <source>
        <dbReference type="PROSITE" id="PS50102"/>
    </source>
</evidence>
<dbReference type="SUPFAM" id="SSF54928">
    <property type="entry name" value="RNA-binding domain, RBD"/>
    <property type="match status" value="2"/>
</dbReference>
<name>A0AA38T3N2_9ASTR</name>
<keyword evidence="7" id="KW-1185">Reference proteome</keyword>
<protein>
    <recommendedName>
        <fullName evidence="5">RRM domain-containing protein</fullName>
    </recommendedName>
</protein>
<feature type="compositionally biased region" description="Low complexity" evidence="4">
    <location>
        <begin position="86"/>
        <end position="117"/>
    </location>
</feature>
<dbReference type="Proteomes" id="UP001172457">
    <property type="component" value="Chromosome 4"/>
</dbReference>
<evidence type="ECO:0000313" key="6">
    <source>
        <dbReference type="EMBL" id="KAJ9553799.1"/>
    </source>
</evidence>
<dbReference type="PANTHER" id="PTHR48032:SF12">
    <property type="entry name" value="RRM DOMAIN-CONTAINING PROTEIN"/>
    <property type="match status" value="1"/>
</dbReference>
<feature type="region of interest" description="Disordered" evidence="4">
    <location>
        <begin position="82"/>
        <end position="117"/>
    </location>
</feature>
<dbReference type="InterPro" id="IPR000504">
    <property type="entry name" value="RRM_dom"/>
</dbReference>
<dbReference type="Pfam" id="PF00076">
    <property type="entry name" value="RRM_1"/>
    <property type="match status" value="2"/>
</dbReference>
<dbReference type="PROSITE" id="PS50102">
    <property type="entry name" value="RRM"/>
    <property type="match status" value="2"/>
</dbReference>
<dbReference type="EMBL" id="JARYMX010000004">
    <property type="protein sequence ID" value="KAJ9553799.1"/>
    <property type="molecule type" value="Genomic_DNA"/>
</dbReference>
<dbReference type="AlphaFoldDB" id="A0AA38T3N2"/>
<dbReference type="InterPro" id="IPR035979">
    <property type="entry name" value="RBD_domain_sf"/>
</dbReference>
<dbReference type="Gene3D" id="3.30.70.330">
    <property type="match status" value="2"/>
</dbReference>
<keyword evidence="2 3" id="KW-0694">RNA-binding</keyword>
<comment type="caution">
    <text evidence="6">The sequence shown here is derived from an EMBL/GenBank/DDBJ whole genome shotgun (WGS) entry which is preliminary data.</text>
</comment>
<evidence type="ECO:0000256" key="2">
    <source>
        <dbReference type="ARBA" id="ARBA00022884"/>
    </source>
</evidence>
<sequence>MEGCDQSKVFVGGISWETTEDVLKEHFGKYGKVVGAVIAKDRITGSSRGFAFVSFSDASTLNKVLLATHTILGRTVEVKKAVPRSEQNQNQNQNQQEQSRGLSRSVRSNGVSSNSSNSSLKIKKIFVGGLPANLTEDEFRVYFEKFGRITDVVVMHDNVTRRPRGFGFITFDSEDSVEEVMQKSFHELSGKLVEVKRAVPKEDNNGGVSGGGNGVGSYSPHRPTYDVVPSYGVVYGGYPYGGGGGGVYGGAYYGGMNYRLAPRVPWGPPAMVSIRGGPYPMTVYPAYMNNGHGLMGMVGNGYNGIMGSGPSEKASQIGQLGGGEERVGGDAGSSR</sequence>
<evidence type="ECO:0000256" key="1">
    <source>
        <dbReference type="ARBA" id="ARBA00022737"/>
    </source>
</evidence>
<proteinExistence type="predicted"/>
<gene>
    <name evidence="6" type="ORF">OSB04_017844</name>
</gene>
<dbReference type="PANTHER" id="PTHR48032">
    <property type="entry name" value="RNA-BINDING PROTEIN MUSASHI HOMOLOG RBP6"/>
    <property type="match status" value="1"/>
</dbReference>